<evidence type="ECO:0000313" key="7">
    <source>
        <dbReference type="EMBL" id="KAI7796283.1"/>
    </source>
</evidence>
<comment type="similarity">
    <text evidence="1">Belongs to the TRAFAC class TrmE-Era-EngA-EngB-Septin-like GTPase superfamily. AIG1/Toc34/Toc159-like paraseptin GTPase family. IAN subfamily.</text>
</comment>
<dbReference type="InterPro" id="IPR045058">
    <property type="entry name" value="GIMA/IAN/Toc"/>
</dbReference>
<dbReference type="PANTHER" id="PTHR10903">
    <property type="entry name" value="GTPASE, IMAP FAMILY MEMBER-RELATED"/>
    <property type="match status" value="1"/>
</dbReference>
<accession>A0A9W7TGZ5</accession>
<dbReference type="EMBL" id="JAFHDT010000019">
    <property type="protein sequence ID" value="KAI7796283.1"/>
    <property type="molecule type" value="Genomic_DNA"/>
</dbReference>
<keyword evidence="8" id="KW-1185">Reference proteome</keyword>
<dbReference type="Pfam" id="PF04548">
    <property type="entry name" value="AIG1"/>
    <property type="match status" value="1"/>
</dbReference>
<keyword evidence="2" id="KW-0547">Nucleotide-binding</keyword>
<reference evidence="7" key="1">
    <citation type="submission" date="2021-02" db="EMBL/GenBank/DDBJ databases">
        <title>Comparative genomics reveals that relaxation of natural selection precedes convergent phenotypic evolution of cavefish.</title>
        <authorList>
            <person name="Peng Z."/>
        </authorList>
    </citation>
    <scope>NUCLEOTIDE SEQUENCE</scope>
    <source>
        <tissue evidence="7">Muscle</tissue>
    </source>
</reference>
<dbReference type="PANTHER" id="PTHR10903:SF170">
    <property type="entry name" value="GTPASE IMAP FAMILY MEMBER 7"/>
    <property type="match status" value="1"/>
</dbReference>
<dbReference type="Proteomes" id="UP001059041">
    <property type="component" value="Linkage Group LG19"/>
</dbReference>
<evidence type="ECO:0000256" key="1">
    <source>
        <dbReference type="ARBA" id="ARBA00008535"/>
    </source>
</evidence>
<keyword evidence="3" id="KW-0342">GTP-binding</keyword>
<feature type="domain" description="AIG1-type G" evidence="6">
    <location>
        <begin position="85"/>
        <end position="239"/>
    </location>
</feature>
<sequence length="561" mass="65448">MACFGAGLRDDIELQHLTEEEYSSPPDEDEFEEVLMLFLTAAFPRKASPSRDDTDAFRFMVLGGDDPLMNEACETILDVRHTEYANVIRIRENMKTNVARRNVSVLKTPSYWLHALKSNLIFRNGVKSIKKDMKLCESLLFPGPHVFLLVLGDVRISVKEDLLLQAVSNVFGKQALDYSMVLFIGECREKDIRRNRCVKKCRNRYHVLENTEKLLDYIETVVKERENGYFTTNFELTERAKDHFQTELGKQNLQYAERENSLRSELAGMRKTVEDLRKENTQLKERLVDSKGRVNQVRFDDSIAREIRFRKESGEYDSRENLFKQELDASEAKPYLFRKESDDSEARQILFRKESGDSEAREIEFRKQLDESKARENQFRKDLDESKATEIHLRQELDEWKCRESELNVAFKILRSEIEQLKATEKDLQRNLRETKAKEAFLLKRIQSECDIIQKNEELQMKETELCERWRELEVRERDLAQRSTRSGGSQSLQYIRTAVDKIRLHEGDGAESSDGESHVTGSDVTEGLWDSVRRNSLQVEPPNTRTKKDDESEPLLGDGK</sequence>
<dbReference type="AlphaFoldDB" id="A0A9W7TGZ5"/>
<feature type="coiled-coil region" evidence="4">
    <location>
        <begin position="259"/>
        <end position="293"/>
    </location>
</feature>
<dbReference type="InterPro" id="IPR027417">
    <property type="entry name" value="P-loop_NTPase"/>
</dbReference>
<comment type="caution">
    <text evidence="7">The sequence shown here is derived from an EMBL/GenBank/DDBJ whole genome shotgun (WGS) entry which is preliminary data.</text>
</comment>
<keyword evidence="4" id="KW-0175">Coiled coil</keyword>
<evidence type="ECO:0000256" key="4">
    <source>
        <dbReference type="SAM" id="Coils"/>
    </source>
</evidence>
<evidence type="ECO:0000256" key="5">
    <source>
        <dbReference type="SAM" id="MobiDB-lite"/>
    </source>
</evidence>
<evidence type="ECO:0000259" key="6">
    <source>
        <dbReference type="Pfam" id="PF04548"/>
    </source>
</evidence>
<evidence type="ECO:0000256" key="3">
    <source>
        <dbReference type="ARBA" id="ARBA00023134"/>
    </source>
</evidence>
<organism evidence="7 8">
    <name type="scientific">Triplophysa rosa</name>
    <name type="common">Cave loach</name>
    <dbReference type="NCBI Taxonomy" id="992332"/>
    <lineage>
        <taxon>Eukaryota</taxon>
        <taxon>Metazoa</taxon>
        <taxon>Chordata</taxon>
        <taxon>Craniata</taxon>
        <taxon>Vertebrata</taxon>
        <taxon>Euteleostomi</taxon>
        <taxon>Actinopterygii</taxon>
        <taxon>Neopterygii</taxon>
        <taxon>Teleostei</taxon>
        <taxon>Ostariophysi</taxon>
        <taxon>Cypriniformes</taxon>
        <taxon>Nemacheilidae</taxon>
        <taxon>Triplophysa</taxon>
    </lineage>
</organism>
<feature type="region of interest" description="Disordered" evidence="5">
    <location>
        <begin position="506"/>
        <end position="561"/>
    </location>
</feature>
<name>A0A9W7TGZ5_TRIRA</name>
<dbReference type="Gene3D" id="3.40.50.300">
    <property type="entry name" value="P-loop containing nucleotide triphosphate hydrolases"/>
    <property type="match status" value="1"/>
</dbReference>
<protein>
    <submittedName>
        <fullName evidence="7">GTPase IMAP family member 7-like</fullName>
    </submittedName>
</protein>
<gene>
    <name evidence="7" type="ORF">IRJ41_020493</name>
</gene>
<dbReference type="GO" id="GO:0005525">
    <property type="term" value="F:GTP binding"/>
    <property type="evidence" value="ECO:0007669"/>
    <property type="project" value="UniProtKB-KW"/>
</dbReference>
<dbReference type="InterPro" id="IPR006703">
    <property type="entry name" value="G_AIG1"/>
</dbReference>
<evidence type="ECO:0000256" key="2">
    <source>
        <dbReference type="ARBA" id="ARBA00022741"/>
    </source>
</evidence>
<proteinExistence type="inferred from homology"/>
<feature type="compositionally biased region" description="Polar residues" evidence="5">
    <location>
        <begin position="535"/>
        <end position="545"/>
    </location>
</feature>
<evidence type="ECO:0000313" key="8">
    <source>
        <dbReference type="Proteomes" id="UP001059041"/>
    </source>
</evidence>
<feature type="coiled-coil region" evidence="4">
    <location>
        <begin position="411"/>
        <end position="438"/>
    </location>
</feature>